<dbReference type="Pfam" id="PF00499">
    <property type="entry name" value="Oxidored_q3"/>
    <property type="match status" value="1"/>
</dbReference>
<keyword evidence="1" id="KW-1133">Transmembrane helix</keyword>
<dbReference type="GeneID" id="30214205"/>
<dbReference type="PANTHER" id="PTHR33269:SF17">
    <property type="entry name" value="NADH-UBIQUINONE OXIDOREDUCTASE CHAIN 6"/>
    <property type="match status" value="1"/>
</dbReference>
<dbReference type="GO" id="GO:0031966">
    <property type="term" value="C:mitochondrial membrane"/>
    <property type="evidence" value="ECO:0007669"/>
    <property type="project" value="UniProtKB-SubCell"/>
</dbReference>
<accession>A0A1E1GHQ0</accession>
<dbReference type="RefSeq" id="YP_009317236.1">
    <property type="nucleotide sequence ID" value="NC_031832.1"/>
</dbReference>
<dbReference type="InterPro" id="IPR001457">
    <property type="entry name" value="NADH_UbQ/plastoQ_OxRdtase_su6"/>
</dbReference>
<geneLocation type="mitochondrion" evidence="2"/>
<feature type="transmembrane region" description="Helical" evidence="1">
    <location>
        <begin position="154"/>
        <end position="177"/>
    </location>
</feature>
<sequence>MNIELVFFYFFTSLAIISSILVITVHNPVNSVLFLIFVFFNSTAILLLLQAEFLATVFLIVYVGAIAVLFLFIVMMLNIQKIKEKKPNFNYFLIGFLIIFSFLSQLFETFNINIIPLVLDSNNFYLNNNYIDWSLYLVHTTNLHLIGQVLYTNYFYLFLVAGLILLVAMIASIVLTVHKSKNVKRQNIATQTLRSFDNAIRLKTLK</sequence>
<comment type="similarity">
    <text evidence="1">Belongs to the complex I subunit 6 family.</text>
</comment>
<keyword evidence="1" id="KW-0679">Respiratory chain</keyword>
<comment type="function">
    <text evidence="1">Core subunit of the mitochondrial membrane respiratory chain NADH dehydrogenase (Complex I) which catalyzes electron transfer from NADH through the respiratory chain, using ubiquinone as an electron acceptor. Essential for the catalytic activity and assembly of complex I.</text>
</comment>
<protein>
    <recommendedName>
        <fullName evidence="1">NADH-ubiquinone oxidoreductase chain 6</fullName>
        <ecNumber evidence="1">7.1.1.2</ecNumber>
    </recommendedName>
</protein>
<proteinExistence type="inferred from homology"/>
<feature type="transmembrane region" description="Helical" evidence="1">
    <location>
        <begin position="6"/>
        <end position="25"/>
    </location>
</feature>
<keyword evidence="1" id="KW-0812">Transmembrane</keyword>
<reference evidence="2" key="1">
    <citation type="journal article" date="2016" name="Genome Biol. Evol.">
        <title>Mitochondrial Genome of Palpitomonas bilix: Derived Genome Structure and Ancestral System for Cytochrome c Maturation.</title>
        <authorList>
            <consortium name="AP017433"/>
            <person name="Nishimura Y."/>
            <person name="Tanifuji G."/>
            <person name="Kamikawa R."/>
            <person name="Yabuki A."/>
            <person name="Hashimoto T."/>
            <person name="Inagaki Y."/>
        </authorList>
    </citation>
    <scope>NUCLEOTIDE SEQUENCE</scope>
</reference>
<keyword evidence="1" id="KW-0249">Electron transport</keyword>
<keyword evidence="1" id="KW-1278">Translocase</keyword>
<dbReference type="EMBL" id="AP017433">
    <property type="protein sequence ID" value="BAV82404.1"/>
    <property type="molecule type" value="Genomic_DNA"/>
</dbReference>
<gene>
    <name evidence="2" type="primary">nad6</name>
</gene>
<evidence type="ECO:0000256" key="1">
    <source>
        <dbReference type="RuleBase" id="RU004430"/>
    </source>
</evidence>
<feature type="transmembrane region" description="Helical" evidence="1">
    <location>
        <begin position="89"/>
        <end position="107"/>
    </location>
</feature>
<keyword evidence="1" id="KW-0830">Ubiquinone</keyword>
<comment type="subcellular location">
    <subcellularLocation>
        <location evidence="1">Mitochondrion membrane</location>
        <topology evidence="1">Multi-pass membrane protein</topology>
    </subcellularLocation>
</comment>
<dbReference type="NCBIfam" id="NF005164">
    <property type="entry name" value="PRK06638.1-4"/>
    <property type="match status" value="1"/>
</dbReference>
<dbReference type="Gene3D" id="1.20.120.1200">
    <property type="entry name" value="NADH-ubiquinone/plastoquinone oxidoreductase chain 6, subunit NuoJ"/>
    <property type="match status" value="1"/>
</dbReference>
<keyword evidence="1 2" id="KW-0496">Mitochondrion</keyword>
<dbReference type="PANTHER" id="PTHR33269">
    <property type="entry name" value="NADH-UBIQUINONE OXIDOREDUCTASE CHAIN 6"/>
    <property type="match status" value="1"/>
</dbReference>
<evidence type="ECO:0000313" key="2">
    <source>
        <dbReference type="EMBL" id="BAV82404.1"/>
    </source>
</evidence>
<feature type="transmembrane region" description="Helical" evidence="1">
    <location>
        <begin position="32"/>
        <end position="51"/>
    </location>
</feature>
<organism evidence="2">
    <name type="scientific">Palpitomonas bilix</name>
    <dbReference type="NCBI Taxonomy" id="652834"/>
    <lineage>
        <taxon>Eukaryota</taxon>
        <taxon>Eukaryota incertae sedis</taxon>
    </lineage>
</organism>
<dbReference type="EC" id="7.1.1.2" evidence="1"/>
<keyword evidence="1" id="KW-0472">Membrane</keyword>
<dbReference type="AlphaFoldDB" id="A0A1E1GHQ0"/>
<keyword evidence="1" id="KW-0813">Transport</keyword>
<dbReference type="GO" id="GO:0008137">
    <property type="term" value="F:NADH dehydrogenase (ubiquinone) activity"/>
    <property type="evidence" value="ECO:0007669"/>
    <property type="project" value="UniProtKB-UniRule"/>
</dbReference>
<feature type="transmembrane region" description="Helical" evidence="1">
    <location>
        <begin position="57"/>
        <end position="77"/>
    </location>
</feature>
<dbReference type="InterPro" id="IPR042106">
    <property type="entry name" value="Nuo/plastoQ_OxRdtase_6_NuoJ"/>
</dbReference>
<name>A0A1E1GHQ0_9EUKA</name>
<keyword evidence="1" id="KW-0520">NAD</keyword>
<comment type="catalytic activity">
    <reaction evidence="1">
        <text>a ubiquinone + NADH + 5 H(+)(in) = a ubiquinol + NAD(+) + 4 H(+)(out)</text>
        <dbReference type="Rhea" id="RHEA:29091"/>
        <dbReference type="Rhea" id="RHEA-COMP:9565"/>
        <dbReference type="Rhea" id="RHEA-COMP:9566"/>
        <dbReference type="ChEBI" id="CHEBI:15378"/>
        <dbReference type="ChEBI" id="CHEBI:16389"/>
        <dbReference type="ChEBI" id="CHEBI:17976"/>
        <dbReference type="ChEBI" id="CHEBI:57540"/>
        <dbReference type="ChEBI" id="CHEBI:57945"/>
        <dbReference type="EC" id="7.1.1.2"/>
    </reaction>
</comment>